<dbReference type="PROSITE" id="PS51375">
    <property type="entry name" value="PPR"/>
    <property type="match status" value="6"/>
</dbReference>
<dbReference type="AlphaFoldDB" id="W1PI71"/>
<accession>W1PI71</accession>
<dbReference type="HOGENOM" id="CLU_002706_15_10_1"/>
<feature type="repeat" description="PPR" evidence="2">
    <location>
        <begin position="473"/>
        <end position="507"/>
    </location>
</feature>
<dbReference type="NCBIfam" id="TIGR00756">
    <property type="entry name" value="PPR"/>
    <property type="match status" value="6"/>
</dbReference>
<dbReference type="PANTHER" id="PTHR47926">
    <property type="entry name" value="PENTATRICOPEPTIDE REPEAT-CONTAINING PROTEIN"/>
    <property type="match status" value="1"/>
</dbReference>
<dbReference type="Gramene" id="ERN09662">
    <property type="protein sequence ID" value="ERN09662"/>
    <property type="gene ID" value="AMTR_s00029p00204910"/>
</dbReference>
<dbReference type="GO" id="GO:0003723">
    <property type="term" value="F:RNA binding"/>
    <property type="evidence" value="ECO:0007669"/>
    <property type="project" value="InterPro"/>
</dbReference>
<name>W1PI71_AMBTC</name>
<dbReference type="eggNOG" id="KOG4197">
    <property type="taxonomic scope" value="Eukaryota"/>
</dbReference>
<sequence length="533" mass="58398">MLFQSLSPKDLIAQKLHICANSWHLKQVHGHMITSGIHESTWLLAKAVALPTMDSGHYLNQIFERISSPPISSWNSMIRTSAMDSNGKEALLIFRQMKRTNVEPDNLTFPVVAKACGLLCNLYNGLLIHAHVLKSRFSSDIFVQTALVDMYVKCHDLHSARLLFDRMTERDTVSWNSIIGAYSKLGGLAEAFLLFQQLQLDAYCKPDSITIVSLLQSCTMDGNLQAGKCVHCMGIKAGTVLPMPAFNTLISMYARCNDIESAELLFNGMPENVRDVVTWNSMISGFCELGKFLEALMVFRQMGMAGMYPDLSTMLSLLCICSGLGLLPLGKAIHGFGLKSSLDSNISACNSLIAMYSKCKDIGSARFLFDNLPKRTVVSWGAIISGYAQNGLSSEALDLFRAMERPDEVAVVAALSACGNLGALEIGREINKYIDSSGFCSNTIVCNALLDMYAKCGDMVDAHRLFEKIPKTNVISWTTLISGYANNGACDEALRVFFDVLKSGLGALWFHGYGASNRTQAGTLCLCYRSFGA</sequence>
<keyword evidence="1" id="KW-0677">Repeat</keyword>
<dbReference type="InterPro" id="IPR002885">
    <property type="entry name" value="PPR_rpt"/>
</dbReference>
<evidence type="ECO:0000256" key="1">
    <source>
        <dbReference type="ARBA" id="ARBA00022737"/>
    </source>
</evidence>
<dbReference type="InterPro" id="IPR046960">
    <property type="entry name" value="PPR_At4g14850-like_plant"/>
</dbReference>
<keyword evidence="4" id="KW-1185">Reference proteome</keyword>
<organism evidence="3 4">
    <name type="scientific">Amborella trichopoda</name>
    <dbReference type="NCBI Taxonomy" id="13333"/>
    <lineage>
        <taxon>Eukaryota</taxon>
        <taxon>Viridiplantae</taxon>
        <taxon>Streptophyta</taxon>
        <taxon>Embryophyta</taxon>
        <taxon>Tracheophyta</taxon>
        <taxon>Spermatophyta</taxon>
        <taxon>Magnoliopsida</taxon>
        <taxon>Amborellales</taxon>
        <taxon>Amborellaceae</taxon>
        <taxon>Amborella</taxon>
    </lineage>
</organism>
<evidence type="ECO:0000313" key="4">
    <source>
        <dbReference type="Proteomes" id="UP000017836"/>
    </source>
</evidence>
<dbReference type="Proteomes" id="UP000017836">
    <property type="component" value="Unassembled WGS sequence"/>
</dbReference>
<dbReference type="GO" id="GO:0009451">
    <property type="term" value="P:RNA modification"/>
    <property type="evidence" value="ECO:0007669"/>
    <property type="project" value="InterPro"/>
</dbReference>
<dbReference type="InterPro" id="IPR011990">
    <property type="entry name" value="TPR-like_helical_dom_sf"/>
</dbReference>
<proteinExistence type="predicted"/>
<evidence type="ECO:0000313" key="3">
    <source>
        <dbReference type="EMBL" id="ERN09662.1"/>
    </source>
</evidence>
<feature type="repeat" description="PPR" evidence="2">
    <location>
        <begin position="442"/>
        <end position="472"/>
    </location>
</feature>
<dbReference type="Pfam" id="PF13041">
    <property type="entry name" value="PPR_2"/>
    <property type="match status" value="1"/>
</dbReference>
<dbReference type="FunFam" id="1.25.40.10:FF:000968">
    <property type="entry name" value="Pentatricopeptide repeat-containing protein, mitochondrial"/>
    <property type="match status" value="1"/>
</dbReference>
<evidence type="ECO:0008006" key="5">
    <source>
        <dbReference type="Google" id="ProtNLM"/>
    </source>
</evidence>
<reference evidence="4" key="1">
    <citation type="journal article" date="2013" name="Science">
        <title>The Amborella genome and the evolution of flowering plants.</title>
        <authorList>
            <consortium name="Amborella Genome Project"/>
        </authorList>
    </citation>
    <scope>NUCLEOTIDE SEQUENCE [LARGE SCALE GENOMIC DNA]</scope>
</reference>
<dbReference type="Pfam" id="PF01535">
    <property type="entry name" value="PPR"/>
    <property type="match status" value="7"/>
</dbReference>
<dbReference type="OMA" id="HICANSW"/>
<dbReference type="FunFam" id="1.25.40.10:FF:000073">
    <property type="entry name" value="Pentatricopeptide repeat-containing protein chloroplastic"/>
    <property type="match status" value="1"/>
</dbReference>
<evidence type="ECO:0000256" key="2">
    <source>
        <dbReference type="PROSITE-ProRule" id="PRU00708"/>
    </source>
</evidence>
<feature type="repeat" description="PPR" evidence="2">
    <location>
        <begin position="70"/>
        <end position="104"/>
    </location>
</feature>
<dbReference type="Gene3D" id="1.25.40.10">
    <property type="entry name" value="Tetratricopeptide repeat domain"/>
    <property type="match status" value="5"/>
</dbReference>
<feature type="repeat" description="PPR" evidence="2">
    <location>
        <begin position="275"/>
        <end position="309"/>
    </location>
</feature>
<dbReference type="Pfam" id="PF13812">
    <property type="entry name" value="PPR_3"/>
    <property type="match status" value="1"/>
</dbReference>
<dbReference type="EMBL" id="KI392980">
    <property type="protein sequence ID" value="ERN09662.1"/>
    <property type="molecule type" value="Genomic_DNA"/>
</dbReference>
<feature type="repeat" description="PPR" evidence="2">
    <location>
        <begin position="376"/>
        <end position="410"/>
    </location>
</feature>
<protein>
    <recommendedName>
        <fullName evidence="5">Pentacotripeptide-repeat region of PRORP domain-containing protein</fullName>
    </recommendedName>
</protein>
<feature type="repeat" description="PPR" evidence="2">
    <location>
        <begin position="171"/>
        <end position="205"/>
    </location>
</feature>
<gene>
    <name evidence="3" type="ORF">AMTR_s00029p00204910</name>
</gene>